<dbReference type="GO" id="GO:0016874">
    <property type="term" value="F:ligase activity"/>
    <property type="evidence" value="ECO:0007669"/>
    <property type="project" value="UniProtKB-KW"/>
</dbReference>
<proteinExistence type="inferred from homology"/>
<dbReference type="Pfam" id="PF02834">
    <property type="entry name" value="LigT_PEase"/>
    <property type="match status" value="1"/>
</dbReference>
<feature type="short sequence motif" description="HXTX 1" evidence="2">
    <location>
        <begin position="36"/>
        <end position="39"/>
    </location>
</feature>
<dbReference type="PANTHER" id="PTHR35561">
    <property type="entry name" value="RNA 2',3'-CYCLIC PHOSPHODIESTERASE"/>
    <property type="match status" value="1"/>
</dbReference>
<evidence type="ECO:0000313" key="5">
    <source>
        <dbReference type="Proteomes" id="UP001062776"/>
    </source>
</evidence>
<feature type="domain" description="Phosphoesterase HXTX" evidence="3">
    <location>
        <begin position="8"/>
        <end position="78"/>
    </location>
</feature>
<keyword evidence="1 2" id="KW-0378">Hydrolase</keyword>
<keyword evidence="4" id="KW-0436">Ligase</keyword>
<dbReference type="InterPro" id="IPR004175">
    <property type="entry name" value="RNA_CPDase"/>
</dbReference>
<dbReference type="HAMAP" id="MF_01940">
    <property type="entry name" value="RNA_CPDase"/>
    <property type="match status" value="1"/>
</dbReference>
<keyword evidence="5" id="KW-1185">Reference proteome</keyword>
<dbReference type="InterPro" id="IPR009097">
    <property type="entry name" value="Cyclic_Pdiesterase"/>
</dbReference>
<feature type="active site" description="Proton donor" evidence="2">
    <location>
        <position position="36"/>
    </location>
</feature>
<dbReference type="InterPro" id="IPR014051">
    <property type="entry name" value="Phosphoesterase_HXTX"/>
</dbReference>
<evidence type="ECO:0000313" key="4">
    <source>
        <dbReference type="EMBL" id="GBQ92454.1"/>
    </source>
</evidence>
<name>A0ABQ0Q5J6_9PROT</name>
<comment type="caution">
    <text evidence="4">The sequence shown here is derived from an EMBL/GenBank/DDBJ whole genome shotgun (WGS) entry which is preliminary data.</text>
</comment>
<evidence type="ECO:0000256" key="2">
    <source>
        <dbReference type="HAMAP-Rule" id="MF_01940"/>
    </source>
</evidence>
<gene>
    <name evidence="4" type="ORF">AA0535_2557</name>
</gene>
<reference evidence="4" key="1">
    <citation type="submission" date="2013-04" db="EMBL/GenBank/DDBJ databases">
        <title>The genome sequencing project of 58 acetic acid bacteria.</title>
        <authorList>
            <person name="Okamoto-Kainuma A."/>
            <person name="Ishikawa M."/>
            <person name="Umino S."/>
            <person name="Koizumi Y."/>
            <person name="Shiwa Y."/>
            <person name="Yoshikawa H."/>
            <person name="Matsutani M."/>
            <person name="Matsushita K."/>
        </authorList>
    </citation>
    <scope>NUCLEOTIDE SEQUENCE</scope>
    <source>
        <strain evidence="4">NRIC 0535</strain>
    </source>
</reference>
<evidence type="ECO:0000259" key="3">
    <source>
        <dbReference type="Pfam" id="PF02834"/>
    </source>
</evidence>
<protein>
    <recommendedName>
        <fullName evidence="2">RNA 2',3'-cyclic phosphodiesterase</fullName>
        <shortName evidence="2">RNA 2',3'-CPDase</shortName>
        <ecNumber evidence="2">3.1.4.58</ecNumber>
    </recommendedName>
</protein>
<feature type="active site" description="Proton acceptor" evidence="2">
    <location>
        <position position="120"/>
    </location>
</feature>
<dbReference type="PANTHER" id="PTHR35561:SF1">
    <property type="entry name" value="RNA 2',3'-CYCLIC PHOSPHODIESTERASE"/>
    <property type="match status" value="1"/>
</dbReference>
<dbReference type="EC" id="3.1.4.58" evidence="2"/>
<organism evidence="4 5">
    <name type="scientific">Asaia krungthepensis NRIC 0535</name>
    <dbReference type="NCBI Taxonomy" id="1307925"/>
    <lineage>
        <taxon>Bacteria</taxon>
        <taxon>Pseudomonadati</taxon>
        <taxon>Pseudomonadota</taxon>
        <taxon>Alphaproteobacteria</taxon>
        <taxon>Acetobacterales</taxon>
        <taxon>Acetobacteraceae</taxon>
        <taxon>Asaia</taxon>
    </lineage>
</organism>
<dbReference type="SUPFAM" id="SSF55144">
    <property type="entry name" value="LigT-like"/>
    <property type="match status" value="1"/>
</dbReference>
<comment type="similarity">
    <text evidence="2">Belongs to the 2H phosphoesterase superfamily. ThpR family.</text>
</comment>
<dbReference type="Proteomes" id="UP001062776">
    <property type="component" value="Unassembled WGS sequence"/>
</dbReference>
<dbReference type="NCBIfam" id="TIGR02258">
    <property type="entry name" value="2_5_ligase"/>
    <property type="match status" value="1"/>
</dbReference>
<comment type="catalytic activity">
    <reaction evidence="2">
        <text>a 3'-end 2',3'-cyclophospho-ribonucleotide-RNA + H2O = a 3'-end 2'-phospho-ribonucleotide-RNA + H(+)</text>
        <dbReference type="Rhea" id="RHEA:11828"/>
        <dbReference type="Rhea" id="RHEA-COMP:10464"/>
        <dbReference type="Rhea" id="RHEA-COMP:17353"/>
        <dbReference type="ChEBI" id="CHEBI:15377"/>
        <dbReference type="ChEBI" id="CHEBI:15378"/>
        <dbReference type="ChEBI" id="CHEBI:83064"/>
        <dbReference type="ChEBI" id="CHEBI:173113"/>
        <dbReference type="EC" id="3.1.4.58"/>
    </reaction>
</comment>
<dbReference type="EMBL" id="BAPV01000057">
    <property type="protein sequence ID" value="GBQ92454.1"/>
    <property type="molecule type" value="Genomic_DNA"/>
</dbReference>
<sequence>MRLFTALEISSEHKRLLSSLRRQLPGFVWYPPDTYHLTLRFIGDIRSRPMLEELDHALARLSSDAFQIEPAGVGVISQPGRFRLVATISPSTGLVTLQSRIEATLRRCGIAMEKRRFQPHISLGVGQGDAGPNIIRWVQQNNLMKGKALTAEHFTLFRSYRTSDVPHYEVCAEYPLGDAMLLGQESWMQRE</sequence>
<dbReference type="Gene3D" id="3.90.1140.10">
    <property type="entry name" value="Cyclic phosphodiesterase"/>
    <property type="match status" value="1"/>
</dbReference>
<comment type="function">
    <text evidence="2">Hydrolyzes RNA 2',3'-cyclic phosphodiester to an RNA 2'-phosphomonoester.</text>
</comment>
<evidence type="ECO:0000256" key="1">
    <source>
        <dbReference type="ARBA" id="ARBA00022801"/>
    </source>
</evidence>
<accession>A0ABQ0Q5J6</accession>
<dbReference type="RefSeq" id="WP_264816941.1">
    <property type="nucleotide sequence ID" value="NZ_BAPV01000057.1"/>
</dbReference>
<comment type="caution">
    <text evidence="2">Lacks conserved residue(s) required for the propagation of feature annotation.</text>
</comment>